<dbReference type="Proteomes" id="UP000759131">
    <property type="component" value="Unassembled WGS sequence"/>
</dbReference>
<organism evidence="1">
    <name type="scientific">Medioppia subpectinata</name>
    <dbReference type="NCBI Taxonomy" id="1979941"/>
    <lineage>
        <taxon>Eukaryota</taxon>
        <taxon>Metazoa</taxon>
        <taxon>Ecdysozoa</taxon>
        <taxon>Arthropoda</taxon>
        <taxon>Chelicerata</taxon>
        <taxon>Arachnida</taxon>
        <taxon>Acari</taxon>
        <taxon>Acariformes</taxon>
        <taxon>Sarcoptiformes</taxon>
        <taxon>Oribatida</taxon>
        <taxon>Brachypylina</taxon>
        <taxon>Oppioidea</taxon>
        <taxon>Oppiidae</taxon>
        <taxon>Medioppia</taxon>
    </lineage>
</organism>
<dbReference type="PANTHER" id="PTHR12277:SF81">
    <property type="entry name" value="PROTEIN ABHD13"/>
    <property type="match status" value="1"/>
</dbReference>
<evidence type="ECO:0008006" key="3">
    <source>
        <dbReference type="Google" id="ProtNLM"/>
    </source>
</evidence>
<protein>
    <recommendedName>
        <fullName evidence="3">Alpha/beta hydrolase</fullName>
    </recommendedName>
</protein>
<evidence type="ECO:0000313" key="1">
    <source>
        <dbReference type="EMBL" id="CAD7621050.1"/>
    </source>
</evidence>
<dbReference type="PANTHER" id="PTHR12277">
    <property type="entry name" value="ALPHA/BETA HYDROLASE DOMAIN-CONTAINING PROTEIN"/>
    <property type="match status" value="1"/>
</dbReference>
<gene>
    <name evidence="1" type="ORF">OSB1V03_LOCUS1527</name>
</gene>
<keyword evidence="2" id="KW-1185">Reference proteome</keyword>
<dbReference type="EMBL" id="CAJPIZ010000456">
    <property type="protein sequence ID" value="CAG2101480.1"/>
    <property type="molecule type" value="Genomic_DNA"/>
</dbReference>
<name>A0A7R9KDG3_9ACAR</name>
<evidence type="ECO:0000313" key="2">
    <source>
        <dbReference type="Proteomes" id="UP000759131"/>
    </source>
</evidence>
<dbReference type="AlphaFoldDB" id="A0A7R9KDG3"/>
<dbReference type="EMBL" id="OC855031">
    <property type="protein sequence ID" value="CAD7621050.1"/>
    <property type="molecule type" value="Genomic_DNA"/>
</dbReference>
<reference evidence="1" key="1">
    <citation type="submission" date="2020-11" db="EMBL/GenBank/DDBJ databases">
        <authorList>
            <person name="Tran Van P."/>
        </authorList>
    </citation>
    <scope>NUCLEOTIDE SEQUENCE</scope>
</reference>
<sequence length="179" mass="20589">MNDLVKLLAAQWRDSARQYWWTSGLSDGKPSEERLYADIDAALSTVMYLYDIQPKDIVLFGESIGSAPTIDLSTRLQFKGVILESPIISGLRTMFGDYATRLWSFDPFPNLKKANKIQCKVLIFHGTRDELVDIEDAILLYNRCPHKVDPFWAADMGHNEVKLHPQYYSRINTFINELK</sequence>
<dbReference type="OrthoDB" id="6495329at2759"/>
<dbReference type="InterPro" id="IPR029058">
    <property type="entry name" value="AB_hydrolase_fold"/>
</dbReference>
<dbReference type="Gene3D" id="3.40.50.1820">
    <property type="entry name" value="alpha/beta hydrolase"/>
    <property type="match status" value="1"/>
</dbReference>
<accession>A0A7R9KDG3</accession>
<proteinExistence type="predicted"/>
<dbReference type="SUPFAM" id="SSF53474">
    <property type="entry name" value="alpha/beta-Hydrolases"/>
    <property type="match status" value="1"/>
</dbReference>